<name>A0A382Q2C4_9ZZZZ</name>
<accession>A0A382Q2C4</accession>
<feature type="non-terminal residue" evidence="1">
    <location>
        <position position="66"/>
    </location>
</feature>
<sequence>MFSQKNMRKLIYICFLFYCCTTEQQKQYLHTVPTLRIDKGMTKGFDLSVYKSDPKMKLHIELHPDL</sequence>
<dbReference type="AlphaFoldDB" id="A0A382Q2C4"/>
<proteinExistence type="predicted"/>
<dbReference type="EMBL" id="UINC01111490">
    <property type="protein sequence ID" value="SVC79753.1"/>
    <property type="molecule type" value="Genomic_DNA"/>
</dbReference>
<organism evidence="1">
    <name type="scientific">marine metagenome</name>
    <dbReference type="NCBI Taxonomy" id="408172"/>
    <lineage>
        <taxon>unclassified sequences</taxon>
        <taxon>metagenomes</taxon>
        <taxon>ecological metagenomes</taxon>
    </lineage>
</organism>
<evidence type="ECO:0000313" key="1">
    <source>
        <dbReference type="EMBL" id="SVC79753.1"/>
    </source>
</evidence>
<gene>
    <name evidence="1" type="ORF">METZ01_LOCUS332607</name>
</gene>
<reference evidence="1" key="1">
    <citation type="submission" date="2018-05" db="EMBL/GenBank/DDBJ databases">
        <authorList>
            <person name="Lanie J.A."/>
            <person name="Ng W.-L."/>
            <person name="Kazmierczak K.M."/>
            <person name="Andrzejewski T.M."/>
            <person name="Davidsen T.M."/>
            <person name="Wayne K.J."/>
            <person name="Tettelin H."/>
            <person name="Glass J.I."/>
            <person name="Rusch D."/>
            <person name="Podicherti R."/>
            <person name="Tsui H.-C.T."/>
            <person name="Winkler M.E."/>
        </authorList>
    </citation>
    <scope>NUCLEOTIDE SEQUENCE</scope>
</reference>
<protein>
    <submittedName>
        <fullName evidence="1">Uncharacterized protein</fullName>
    </submittedName>
</protein>